<evidence type="ECO:0000313" key="2">
    <source>
        <dbReference type="Proteomes" id="UP000178873"/>
    </source>
</evidence>
<protein>
    <recommendedName>
        <fullName evidence="3">Transcriptional regulator</fullName>
    </recommendedName>
</protein>
<gene>
    <name evidence="1" type="ORF">A2664_04470</name>
</gene>
<sequence length="199" mass="22930">METLEILFGGKVRIRLMRQFLLNPDKIYDAKTAAVVCRGKVREVSHELVALAKAGLIKRKFYFKELGDKRVRTIGWTLNGSFLFLTQLRNLLANNILLRVHDIAKRLSRGGTLKLVVLAGVFLQQWEARVDLLVVGEKLKKGILERIIASLESEIGRELHYVLLERVEFEYRLNVSDRLVRDIFDYPHHVLLNKLGIKA</sequence>
<name>A0A1G2M4J7_9BACT</name>
<comment type="caution">
    <text evidence="1">The sequence shown here is derived from an EMBL/GenBank/DDBJ whole genome shotgun (WGS) entry which is preliminary data.</text>
</comment>
<evidence type="ECO:0008006" key="3">
    <source>
        <dbReference type="Google" id="ProtNLM"/>
    </source>
</evidence>
<dbReference type="EMBL" id="MHRF01000001">
    <property type="protein sequence ID" value="OHA18733.1"/>
    <property type="molecule type" value="Genomic_DNA"/>
</dbReference>
<evidence type="ECO:0000313" key="1">
    <source>
        <dbReference type="EMBL" id="OHA18733.1"/>
    </source>
</evidence>
<dbReference type="STRING" id="1802301.A2664_04470"/>
<dbReference type="AlphaFoldDB" id="A0A1G2M4J7"/>
<proteinExistence type="predicted"/>
<dbReference type="Proteomes" id="UP000178873">
    <property type="component" value="Unassembled WGS sequence"/>
</dbReference>
<accession>A0A1G2M4J7</accession>
<organism evidence="1 2">
    <name type="scientific">Candidatus Taylorbacteria bacterium RIFCSPHIGHO2_01_FULL_46_22b</name>
    <dbReference type="NCBI Taxonomy" id="1802301"/>
    <lineage>
        <taxon>Bacteria</taxon>
        <taxon>Candidatus Tayloriibacteriota</taxon>
    </lineage>
</organism>
<reference evidence="1 2" key="1">
    <citation type="journal article" date="2016" name="Nat. Commun.">
        <title>Thousands of microbial genomes shed light on interconnected biogeochemical processes in an aquifer system.</title>
        <authorList>
            <person name="Anantharaman K."/>
            <person name="Brown C.T."/>
            <person name="Hug L.A."/>
            <person name="Sharon I."/>
            <person name="Castelle C.J."/>
            <person name="Probst A.J."/>
            <person name="Thomas B.C."/>
            <person name="Singh A."/>
            <person name="Wilkins M.J."/>
            <person name="Karaoz U."/>
            <person name="Brodie E.L."/>
            <person name="Williams K.H."/>
            <person name="Hubbard S.S."/>
            <person name="Banfield J.F."/>
        </authorList>
    </citation>
    <scope>NUCLEOTIDE SEQUENCE [LARGE SCALE GENOMIC DNA]</scope>
</reference>